<keyword evidence="1" id="KW-1133">Transmembrane helix</keyword>
<dbReference type="OrthoDB" id="9937765at2"/>
<sequence length="61" mass="6421">MPEEPTTTAVPPIYSAENINPQDAQSGMLGRATEVLSRNPAACLATALVTGAIIGWLVKRK</sequence>
<dbReference type="RefSeq" id="WP_146565198.1">
    <property type="nucleotide sequence ID" value="NZ_SIHJ01000001.1"/>
</dbReference>
<dbReference type="EMBL" id="SIHJ01000001">
    <property type="protein sequence ID" value="TWT37896.1"/>
    <property type="molecule type" value="Genomic_DNA"/>
</dbReference>
<evidence type="ECO:0000313" key="2">
    <source>
        <dbReference type="EMBL" id="TWT37896.1"/>
    </source>
</evidence>
<comment type="caution">
    <text evidence="2">The sequence shown here is derived from an EMBL/GenBank/DDBJ whole genome shotgun (WGS) entry which is preliminary data.</text>
</comment>
<evidence type="ECO:0000313" key="3">
    <source>
        <dbReference type="Proteomes" id="UP000316714"/>
    </source>
</evidence>
<evidence type="ECO:0000256" key="1">
    <source>
        <dbReference type="SAM" id="Phobius"/>
    </source>
</evidence>
<accession>A0A5C5VH15</accession>
<reference evidence="2 3" key="1">
    <citation type="submission" date="2019-02" db="EMBL/GenBank/DDBJ databases">
        <title>Deep-cultivation of Planctomycetes and their phenomic and genomic characterization uncovers novel biology.</title>
        <authorList>
            <person name="Wiegand S."/>
            <person name="Jogler M."/>
            <person name="Boedeker C."/>
            <person name="Pinto D."/>
            <person name="Vollmers J."/>
            <person name="Rivas-Marin E."/>
            <person name="Kohn T."/>
            <person name="Peeters S.H."/>
            <person name="Heuer A."/>
            <person name="Rast P."/>
            <person name="Oberbeckmann S."/>
            <person name="Bunk B."/>
            <person name="Jeske O."/>
            <person name="Meyerdierks A."/>
            <person name="Storesund J.E."/>
            <person name="Kallscheuer N."/>
            <person name="Luecker S."/>
            <person name="Lage O.M."/>
            <person name="Pohl T."/>
            <person name="Merkel B.J."/>
            <person name="Hornburger P."/>
            <person name="Mueller R.-W."/>
            <person name="Bruemmer F."/>
            <person name="Labrenz M."/>
            <person name="Spormann A.M."/>
            <person name="Op Den Camp H."/>
            <person name="Overmann J."/>
            <person name="Amann R."/>
            <person name="Jetten M.S.M."/>
            <person name="Mascher T."/>
            <person name="Medema M.H."/>
            <person name="Devos D.P."/>
            <person name="Kaster A.-K."/>
            <person name="Ovreas L."/>
            <person name="Rohde M."/>
            <person name="Galperin M.Y."/>
            <person name="Jogler C."/>
        </authorList>
    </citation>
    <scope>NUCLEOTIDE SEQUENCE [LARGE SCALE GENOMIC DNA]</scope>
    <source>
        <strain evidence="2 3">KOR34</strain>
    </source>
</reference>
<feature type="transmembrane region" description="Helical" evidence="1">
    <location>
        <begin position="39"/>
        <end position="58"/>
    </location>
</feature>
<keyword evidence="1" id="KW-0812">Transmembrane</keyword>
<name>A0A5C5VH15_9BACT</name>
<keyword evidence="1" id="KW-0472">Membrane</keyword>
<proteinExistence type="predicted"/>
<keyword evidence="3" id="KW-1185">Reference proteome</keyword>
<gene>
    <name evidence="2" type="ORF">KOR34_28620</name>
</gene>
<protein>
    <recommendedName>
        <fullName evidence="4">DUF883 domain-containing protein</fullName>
    </recommendedName>
</protein>
<evidence type="ECO:0008006" key="4">
    <source>
        <dbReference type="Google" id="ProtNLM"/>
    </source>
</evidence>
<dbReference type="AlphaFoldDB" id="A0A5C5VH15"/>
<organism evidence="2 3">
    <name type="scientific">Posidoniimonas corsicana</name>
    <dbReference type="NCBI Taxonomy" id="1938618"/>
    <lineage>
        <taxon>Bacteria</taxon>
        <taxon>Pseudomonadati</taxon>
        <taxon>Planctomycetota</taxon>
        <taxon>Planctomycetia</taxon>
        <taxon>Pirellulales</taxon>
        <taxon>Lacipirellulaceae</taxon>
        <taxon>Posidoniimonas</taxon>
    </lineage>
</organism>
<dbReference type="Proteomes" id="UP000316714">
    <property type="component" value="Unassembled WGS sequence"/>
</dbReference>